<keyword evidence="4 6" id="KW-0067">ATP-binding</keyword>
<dbReference type="PANTHER" id="PTHR43335:SF4">
    <property type="entry name" value="ABC TRANSPORTER, ATP-BINDING PROTEIN"/>
    <property type="match status" value="1"/>
</dbReference>
<dbReference type="RefSeq" id="WP_114589648.1">
    <property type="nucleotide sequence ID" value="NZ_CP031165.1"/>
</dbReference>
<dbReference type="InterPro" id="IPR003439">
    <property type="entry name" value="ABC_transporter-like_ATP-bd"/>
</dbReference>
<keyword evidence="3" id="KW-0547">Nucleotide-binding</keyword>
<dbReference type="GO" id="GO:0016887">
    <property type="term" value="F:ATP hydrolysis activity"/>
    <property type="evidence" value="ECO:0007669"/>
    <property type="project" value="InterPro"/>
</dbReference>
<dbReference type="AlphaFoldDB" id="A0A346XR98"/>
<dbReference type="CDD" id="cd03230">
    <property type="entry name" value="ABC_DR_subfamily_A"/>
    <property type="match status" value="1"/>
</dbReference>
<dbReference type="Gene3D" id="3.40.50.300">
    <property type="entry name" value="P-loop containing nucleotide triphosphate hydrolases"/>
    <property type="match status" value="1"/>
</dbReference>
<comment type="similarity">
    <text evidence="1">Belongs to the ABC transporter superfamily.</text>
</comment>
<gene>
    <name evidence="6" type="ORF">DVS28_a0036</name>
</gene>
<dbReference type="KEGG" id="euz:DVS28_a0036"/>
<dbReference type="PANTHER" id="PTHR43335">
    <property type="entry name" value="ABC TRANSPORTER, ATP-BINDING PROTEIN"/>
    <property type="match status" value="1"/>
</dbReference>
<keyword evidence="2" id="KW-0813">Transport</keyword>
<evidence type="ECO:0000313" key="6">
    <source>
        <dbReference type="EMBL" id="AXV04745.1"/>
    </source>
</evidence>
<sequence length="314" mass="33927">MSDTPAIQTVGLTKDYGDFRALDGLDLEVRRGEVFGFLGPNGAGKTTMIRTILALLRPTAGSASILGMDSHRQAVEIRRHIGYLPGDLSMYPNLTGHDTLTYFANLRGGVDWSVVNGLAERLDADLTKKVGDHSTGNRQKIGLIQAFMNTPDVIIMDEPSTGLDPLVQQEFQAMMREVAAAGRTVFLSSHTLSEVQRAAHRVGIIRGGLLVDVESVTDLRSKALRTVEMAFADPVAADAFSTVEGVSNVRVVDRTVTLSFEGHMQALIAEATSGRQLIDISTGEADLEEIFLAYYRTDGPDDVHPAATDAEVRA</sequence>
<organism evidence="6 7">
    <name type="scientific">Euzebya pacifica</name>
    <dbReference type="NCBI Taxonomy" id="1608957"/>
    <lineage>
        <taxon>Bacteria</taxon>
        <taxon>Bacillati</taxon>
        <taxon>Actinomycetota</taxon>
        <taxon>Nitriliruptoria</taxon>
        <taxon>Euzebyales</taxon>
    </lineage>
</organism>
<dbReference type="PROSITE" id="PS50893">
    <property type="entry name" value="ABC_TRANSPORTER_2"/>
    <property type="match status" value="1"/>
</dbReference>
<proteinExistence type="inferred from homology"/>
<dbReference type="InterPro" id="IPR027417">
    <property type="entry name" value="P-loop_NTPase"/>
</dbReference>
<evidence type="ECO:0000313" key="7">
    <source>
        <dbReference type="Proteomes" id="UP000264006"/>
    </source>
</evidence>
<dbReference type="InterPro" id="IPR003593">
    <property type="entry name" value="AAA+_ATPase"/>
</dbReference>
<protein>
    <submittedName>
        <fullName evidence="6">ABC transporter, ATP-binding protein</fullName>
    </submittedName>
</protein>
<evidence type="ECO:0000259" key="5">
    <source>
        <dbReference type="PROSITE" id="PS50893"/>
    </source>
</evidence>
<feature type="domain" description="ABC transporter" evidence="5">
    <location>
        <begin position="7"/>
        <end position="232"/>
    </location>
</feature>
<dbReference type="OrthoDB" id="9804819at2"/>
<evidence type="ECO:0000256" key="2">
    <source>
        <dbReference type="ARBA" id="ARBA00022448"/>
    </source>
</evidence>
<evidence type="ECO:0000256" key="3">
    <source>
        <dbReference type="ARBA" id="ARBA00022741"/>
    </source>
</evidence>
<dbReference type="Proteomes" id="UP000264006">
    <property type="component" value="Chromosome"/>
</dbReference>
<dbReference type="SUPFAM" id="SSF52540">
    <property type="entry name" value="P-loop containing nucleoside triphosphate hydrolases"/>
    <property type="match status" value="1"/>
</dbReference>
<dbReference type="Pfam" id="PF00005">
    <property type="entry name" value="ABC_tran"/>
    <property type="match status" value="1"/>
</dbReference>
<name>A0A346XR98_9ACTN</name>
<dbReference type="SMART" id="SM00382">
    <property type="entry name" value="AAA"/>
    <property type="match status" value="1"/>
</dbReference>
<dbReference type="GO" id="GO:0005524">
    <property type="term" value="F:ATP binding"/>
    <property type="evidence" value="ECO:0007669"/>
    <property type="project" value="UniProtKB-KW"/>
</dbReference>
<accession>A0A346XR98</accession>
<evidence type="ECO:0000256" key="1">
    <source>
        <dbReference type="ARBA" id="ARBA00005417"/>
    </source>
</evidence>
<keyword evidence="7" id="KW-1185">Reference proteome</keyword>
<reference evidence="6 7" key="1">
    <citation type="submission" date="2018-09" db="EMBL/GenBank/DDBJ databases">
        <title>Complete genome sequence of Euzebya sp. DY32-46 isolated from seawater of Pacific Ocean.</title>
        <authorList>
            <person name="Xu L."/>
            <person name="Wu Y.-H."/>
            <person name="Xu X.-W."/>
        </authorList>
    </citation>
    <scope>NUCLEOTIDE SEQUENCE [LARGE SCALE GENOMIC DNA]</scope>
    <source>
        <strain evidence="6 7">DY32-46</strain>
    </source>
</reference>
<dbReference type="EMBL" id="CP031165">
    <property type="protein sequence ID" value="AXV04745.1"/>
    <property type="molecule type" value="Genomic_DNA"/>
</dbReference>
<evidence type="ECO:0000256" key="4">
    <source>
        <dbReference type="ARBA" id="ARBA00022840"/>
    </source>
</evidence>